<proteinExistence type="predicted"/>
<comment type="caution">
    <text evidence="1">The sequence shown here is derived from an EMBL/GenBank/DDBJ whole genome shotgun (WGS) entry which is preliminary data.</text>
</comment>
<keyword evidence="2" id="KW-1185">Reference proteome</keyword>
<evidence type="ECO:0000313" key="2">
    <source>
        <dbReference type="Proteomes" id="UP000004935"/>
    </source>
</evidence>
<reference evidence="1" key="1">
    <citation type="submission" date="2007-11" db="EMBL/GenBank/DDBJ databases">
        <authorList>
            <person name="Fulton L."/>
            <person name="Clifton S."/>
            <person name="Fulton B."/>
            <person name="Xu J."/>
            <person name="Minx P."/>
            <person name="Pepin K.H."/>
            <person name="Johnson M."/>
            <person name="Thiruvilangam P."/>
            <person name="Bhonagiri V."/>
            <person name="Nash W.E."/>
            <person name="Mardis E.R."/>
            <person name="Wilson R.K."/>
        </authorList>
    </citation>
    <scope>NUCLEOTIDE SEQUENCE [LARGE SCALE GENOMIC DNA]</scope>
    <source>
        <strain evidence="1">DSM 14662</strain>
    </source>
</reference>
<reference evidence="1" key="2">
    <citation type="submission" date="2013-11" db="EMBL/GenBank/DDBJ databases">
        <title>Draft genome sequence of Anaerostipes caccae (DSM 14662).</title>
        <authorList>
            <person name="Sudarsanam P."/>
            <person name="Ley R."/>
            <person name="Guruge J."/>
            <person name="Turnbaugh P.J."/>
            <person name="Mahowald M."/>
            <person name="Liep D."/>
            <person name="Gordon J."/>
        </authorList>
    </citation>
    <scope>NUCLEOTIDE SEQUENCE</scope>
    <source>
        <strain evidence="1">DSM 14662</strain>
    </source>
</reference>
<dbReference type="EMBL" id="ABAX03000010">
    <property type="protein sequence ID" value="EDR98484.1"/>
    <property type="molecule type" value="Genomic_DNA"/>
</dbReference>
<sequence length="46" mass="5161">MIYTLLCIDFLLTGLIFNSSAEQESAVLHNIVEPQKGKVKRKLALD</sequence>
<evidence type="ECO:0000313" key="1">
    <source>
        <dbReference type="EMBL" id="EDR98484.1"/>
    </source>
</evidence>
<dbReference type="Proteomes" id="UP000004935">
    <property type="component" value="Unassembled WGS sequence"/>
</dbReference>
<dbReference type="AlphaFoldDB" id="B0MBP9"/>
<protein>
    <submittedName>
        <fullName evidence="1">Uncharacterized protein</fullName>
    </submittedName>
</protein>
<dbReference type="HOGENOM" id="CLU_3179425_0_0_9"/>
<dbReference type="STRING" id="411490.ANACAC_01071"/>
<accession>B0MBP9</accession>
<gene>
    <name evidence="1" type="ORF">ANACAC_01071</name>
</gene>
<organism evidence="1 2">
    <name type="scientific">Anaerostipes caccae (strain DSM 14662 / CCUG 47493 / JCM 13470 / NCIMB 13811 / L1-92)</name>
    <dbReference type="NCBI Taxonomy" id="411490"/>
    <lineage>
        <taxon>Bacteria</taxon>
        <taxon>Bacillati</taxon>
        <taxon>Bacillota</taxon>
        <taxon>Clostridia</taxon>
        <taxon>Lachnospirales</taxon>
        <taxon>Lachnospiraceae</taxon>
        <taxon>Anaerostipes</taxon>
    </lineage>
</organism>
<name>B0MBP9_ANACD</name>